<gene>
    <name evidence="2" type="ORF">ENSA7_04800</name>
</gene>
<dbReference type="EMBL" id="PVNL01000013">
    <property type="protein sequence ID" value="PRQ09726.1"/>
    <property type="molecule type" value="Genomic_DNA"/>
</dbReference>
<sequence length="201" mass="21712">MPSIALLSLSLLAAPILAAGPPERDACEGAERCDSEAGEPIEIIVRTQKRPDWLFPGLDHPRVQAYFRSGSSVGGSLFDEPEAEQRRPLVRAGTISVRGADSRADRKAARRFARELVADVRPALEACYADVLARSPTDAARLTFHVELSRGERGAVQVSAGTLGDVYGNACVHGVLEFADVDAPKLEAGVDIPVWFWMQTM</sequence>
<evidence type="ECO:0000313" key="2">
    <source>
        <dbReference type="EMBL" id="PRQ09726.1"/>
    </source>
</evidence>
<keyword evidence="1" id="KW-0732">Signal</keyword>
<comment type="caution">
    <text evidence="2">The sequence shown here is derived from an EMBL/GenBank/DDBJ whole genome shotgun (WGS) entry which is preliminary data.</text>
</comment>
<proteinExistence type="predicted"/>
<protein>
    <recommendedName>
        <fullName evidence="4">AgmX/PglI C-terminal domain-containing protein</fullName>
    </recommendedName>
</protein>
<feature type="signal peptide" evidence="1">
    <location>
        <begin position="1"/>
        <end position="18"/>
    </location>
</feature>
<accession>A0A2S9YXA0</accession>
<dbReference type="AlphaFoldDB" id="A0A2S9YXA0"/>
<name>A0A2S9YXA0_9BACT</name>
<reference evidence="2 3" key="1">
    <citation type="submission" date="2018-03" db="EMBL/GenBank/DDBJ databases">
        <title>Draft Genome Sequences of the Obligatory Marine Myxobacteria Enhygromyxa salina SWB007.</title>
        <authorList>
            <person name="Poehlein A."/>
            <person name="Moghaddam J.A."/>
            <person name="Harms H."/>
            <person name="Alanjari M."/>
            <person name="Koenig G.M."/>
            <person name="Daniel R."/>
            <person name="Schaeberle T.F."/>
        </authorList>
    </citation>
    <scope>NUCLEOTIDE SEQUENCE [LARGE SCALE GENOMIC DNA]</scope>
    <source>
        <strain evidence="2 3">SWB007</strain>
    </source>
</reference>
<feature type="chain" id="PRO_5015541611" description="AgmX/PglI C-terminal domain-containing protein" evidence="1">
    <location>
        <begin position="19"/>
        <end position="201"/>
    </location>
</feature>
<evidence type="ECO:0008006" key="4">
    <source>
        <dbReference type="Google" id="ProtNLM"/>
    </source>
</evidence>
<organism evidence="2 3">
    <name type="scientific">Enhygromyxa salina</name>
    <dbReference type="NCBI Taxonomy" id="215803"/>
    <lineage>
        <taxon>Bacteria</taxon>
        <taxon>Pseudomonadati</taxon>
        <taxon>Myxococcota</taxon>
        <taxon>Polyangia</taxon>
        <taxon>Nannocystales</taxon>
        <taxon>Nannocystaceae</taxon>
        <taxon>Enhygromyxa</taxon>
    </lineage>
</organism>
<dbReference type="Proteomes" id="UP000238823">
    <property type="component" value="Unassembled WGS sequence"/>
</dbReference>
<evidence type="ECO:0000313" key="3">
    <source>
        <dbReference type="Proteomes" id="UP000238823"/>
    </source>
</evidence>
<evidence type="ECO:0000256" key="1">
    <source>
        <dbReference type="SAM" id="SignalP"/>
    </source>
</evidence>